<dbReference type="PANTHER" id="PTHR36819">
    <property type="entry name" value="REGULATOR OF PHOSPHOLIPASE D SRF1"/>
    <property type="match status" value="1"/>
</dbReference>
<keyword evidence="2" id="KW-0472">Membrane</keyword>
<evidence type="ECO:0000313" key="4">
    <source>
        <dbReference type="Proteomes" id="UP000031516"/>
    </source>
</evidence>
<feature type="compositionally biased region" description="Basic and acidic residues" evidence="1">
    <location>
        <begin position="175"/>
        <end position="186"/>
    </location>
</feature>
<keyword evidence="2" id="KW-1133">Transmembrane helix</keyword>
<dbReference type="GO" id="GO:0071944">
    <property type="term" value="C:cell periphery"/>
    <property type="evidence" value="ECO:0007669"/>
    <property type="project" value="TreeGrafter"/>
</dbReference>
<keyword evidence="2" id="KW-0812">Transmembrane</keyword>
<feature type="transmembrane region" description="Helical" evidence="2">
    <location>
        <begin position="368"/>
        <end position="387"/>
    </location>
</feature>
<accession>A0A0A8LBM5</accession>
<dbReference type="EMBL" id="CCBQ010000045">
    <property type="protein sequence ID" value="CDO95585.1"/>
    <property type="molecule type" value="Genomic_DNA"/>
</dbReference>
<dbReference type="Proteomes" id="UP000031516">
    <property type="component" value="Unassembled WGS sequence"/>
</dbReference>
<comment type="caution">
    <text evidence="3">The sequence shown here is derived from an EMBL/GenBank/DDBJ whole genome shotgun (WGS) entry which is preliminary data.</text>
</comment>
<feature type="transmembrane region" description="Helical" evidence="2">
    <location>
        <begin position="324"/>
        <end position="348"/>
    </location>
</feature>
<gene>
    <name evidence="3" type="ORF">KLDO_g3820</name>
</gene>
<feature type="region of interest" description="Disordered" evidence="1">
    <location>
        <begin position="136"/>
        <end position="192"/>
    </location>
</feature>
<name>A0A0A8LBM5_9SACH</name>
<keyword evidence="4" id="KW-1185">Reference proteome</keyword>
<dbReference type="GO" id="GO:0000324">
    <property type="term" value="C:fungal-type vacuole"/>
    <property type="evidence" value="ECO:0007669"/>
    <property type="project" value="TreeGrafter"/>
</dbReference>
<dbReference type="OrthoDB" id="2589563at2759"/>
<evidence type="ECO:0000256" key="2">
    <source>
        <dbReference type="SAM" id="Phobius"/>
    </source>
</evidence>
<feature type="transmembrane region" description="Helical" evidence="2">
    <location>
        <begin position="407"/>
        <end position="429"/>
    </location>
</feature>
<feature type="transmembrane region" description="Helical" evidence="2">
    <location>
        <begin position="457"/>
        <end position="481"/>
    </location>
</feature>
<reference evidence="3 4" key="1">
    <citation type="submission" date="2014-03" db="EMBL/GenBank/DDBJ databases">
        <title>The genome of Kluyveromyces dobzhanskii.</title>
        <authorList>
            <person name="Nystedt B."/>
            <person name="Astrom S."/>
        </authorList>
    </citation>
    <scope>NUCLEOTIDE SEQUENCE [LARGE SCALE GENOMIC DNA]</scope>
    <source>
        <strain evidence="3 4">CBS 2104</strain>
    </source>
</reference>
<dbReference type="PANTHER" id="PTHR36819:SF1">
    <property type="entry name" value="REGULATOR OF PHOSPHOLIPASE D SRF1"/>
    <property type="match status" value="1"/>
</dbReference>
<organism evidence="3 4">
    <name type="scientific">Kluyveromyces dobzhanskii CBS 2104</name>
    <dbReference type="NCBI Taxonomy" id="1427455"/>
    <lineage>
        <taxon>Eukaryota</taxon>
        <taxon>Fungi</taxon>
        <taxon>Dikarya</taxon>
        <taxon>Ascomycota</taxon>
        <taxon>Saccharomycotina</taxon>
        <taxon>Saccharomycetes</taxon>
        <taxon>Saccharomycetales</taxon>
        <taxon>Saccharomycetaceae</taxon>
        <taxon>Kluyveromyces</taxon>
    </lineage>
</organism>
<evidence type="ECO:0000256" key="1">
    <source>
        <dbReference type="SAM" id="MobiDB-lite"/>
    </source>
</evidence>
<sequence length="491" mass="54847">MSSDGAGHLAVPKEGEKVRRVFTKKSKESLTTETSNGDTNVSTGILNAYSLNPRTVPPFAVDAIVDPGSDHQHQHHKRDECDQMFKDTFLMSHSDKWSKFLHNAGSNQSYTSRIKLDCSKTKSDGAGAREHSAIVSYSSASSGNSEDEKGTKAHGTEVDEEPYNPLDPSAAVNDKNPKLNTDKNADYYDGNVTDSSYDDEVMRVKQEIFENLDGDWEGGKRLEAIFNAPIPESYELSNQRDKNEWLKYISQLKAFYYLDKDSSKHLSEGNNSSEHPFDDGMLHTLVNKGKSKVNDKKNSWASLEKRKKQQWLPRLRRLLLQSQYLPLSLRFITGVLCIISLALAIRIYQNSHSGVSTVDTTIAQQPSTIMALCVNSIAIVYLVYIGYDEFSGKPLGIRDPMAKVRLIMLDLLFIIFSSANLSLTFNTLYDSQWVCTSSENSQASPPHVGYICDKQRALAAFLFLVLVTWVLTFSISILRVVKKVSSATPRG</sequence>
<dbReference type="AlphaFoldDB" id="A0A0A8LBM5"/>
<evidence type="ECO:0000313" key="3">
    <source>
        <dbReference type="EMBL" id="CDO95585.1"/>
    </source>
</evidence>
<feature type="compositionally biased region" description="Basic and acidic residues" evidence="1">
    <location>
        <begin position="146"/>
        <end position="157"/>
    </location>
</feature>
<dbReference type="InterPro" id="IPR037737">
    <property type="entry name" value="Srf1"/>
</dbReference>
<proteinExistence type="predicted"/>
<protein>
    <submittedName>
        <fullName evidence="3">WGS project CCBQ000000000 data, contig 00015</fullName>
    </submittedName>
</protein>